<dbReference type="AlphaFoldDB" id="A0A1A8EFR4"/>
<dbReference type="EMBL" id="HAEA01016527">
    <property type="protein sequence ID" value="SBQ45008.1"/>
    <property type="molecule type" value="Transcribed_RNA"/>
</dbReference>
<name>A0A1A8EFR4_NOTKA</name>
<proteinExistence type="predicted"/>
<accession>A0A1A8EFR4</accession>
<gene>
    <name evidence="1" type="primary">Nfu_g_1_002314</name>
</gene>
<reference evidence="1" key="1">
    <citation type="submission" date="2016-05" db="EMBL/GenBank/DDBJ databases">
        <authorList>
            <person name="Lavstsen T."/>
            <person name="Jespersen J.S."/>
        </authorList>
    </citation>
    <scope>NUCLEOTIDE SEQUENCE</scope>
    <source>
        <tissue evidence="1">Brain</tissue>
    </source>
</reference>
<evidence type="ECO:0000313" key="1">
    <source>
        <dbReference type="EMBL" id="SBQ45008.1"/>
    </source>
</evidence>
<organism evidence="1">
    <name type="scientific">Nothobranchius kadleci</name>
    <name type="common">African annual killifish</name>
    <dbReference type="NCBI Taxonomy" id="1051664"/>
    <lineage>
        <taxon>Eukaryota</taxon>
        <taxon>Metazoa</taxon>
        <taxon>Chordata</taxon>
        <taxon>Craniata</taxon>
        <taxon>Vertebrata</taxon>
        <taxon>Euteleostomi</taxon>
        <taxon>Actinopterygii</taxon>
        <taxon>Neopterygii</taxon>
        <taxon>Teleostei</taxon>
        <taxon>Neoteleostei</taxon>
        <taxon>Acanthomorphata</taxon>
        <taxon>Ovalentaria</taxon>
        <taxon>Atherinomorphae</taxon>
        <taxon>Cyprinodontiformes</taxon>
        <taxon>Nothobranchiidae</taxon>
        <taxon>Nothobranchius</taxon>
    </lineage>
</organism>
<reference evidence="1" key="2">
    <citation type="submission" date="2016-06" db="EMBL/GenBank/DDBJ databases">
        <title>The genome of a short-lived fish provides insights into sex chromosome evolution and the genetic control of aging.</title>
        <authorList>
            <person name="Reichwald K."/>
            <person name="Felder M."/>
            <person name="Petzold A."/>
            <person name="Koch P."/>
            <person name="Groth M."/>
            <person name="Platzer M."/>
        </authorList>
    </citation>
    <scope>NUCLEOTIDE SEQUENCE</scope>
    <source>
        <tissue evidence="1">Brain</tissue>
    </source>
</reference>
<sequence>IQTDENLWSAAEIVLREHRKPRLVRYSFHPLSSSLCGHESPQPITCFHLVLPSPSTILTTTQVLSPHPYISMLVLLSVSFYLCHHCLCPGHVHFSLSSLTLCPQHLA</sequence>
<feature type="non-terminal residue" evidence="1">
    <location>
        <position position="107"/>
    </location>
</feature>
<protein>
    <submittedName>
        <fullName evidence="1">Uncharacterized protein</fullName>
    </submittedName>
</protein>
<feature type="non-terminal residue" evidence="1">
    <location>
        <position position="1"/>
    </location>
</feature>